<feature type="domain" description="YprB ribonuclease H-like" evidence="2">
    <location>
        <begin position="92"/>
        <end position="258"/>
    </location>
</feature>
<dbReference type="InterPro" id="IPR036397">
    <property type="entry name" value="RNaseH_sf"/>
</dbReference>
<evidence type="ECO:0000256" key="1">
    <source>
        <dbReference type="PROSITE-ProRule" id="PRU00339"/>
    </source>
</evidence>
<gene>
    <name evidence="3" type="ORF">ATZ99_04240</name>
</gene>
<evidence type="ECO:0000259" key="2">
    <source>
        <dbReference type="Pfam" id="PF13482"/>
    </source>
</evidence>
<dbReference type="RefSeq" id="WP_068747601.1">
    <property type="nucleotide sequence ID" value="NZ_LOHZ01000020.1"/>
</dbReference>
<accession>A0A162MV15</accession>
<sequence>MNLTEKLKTFIGSSKNRLDKEVEKGKYFWIAEKIEGKIVKTPLGEHIEKEVIYDNKYEYSGVKLSEVLEIPINELDSVFKNLSKKIEIEKIAFLDTETTGLAGGSGTYAFLIGVGFFENNYFRLNQFFMPDYSEEPSLLLRLKEILSGFEFVVTFNGKIYDVPLLITRYVINKMNPPFHELCNLDLLTVSRRIFKKRLKSVALGNLERQLFYMERENDIPGYMIPAVYFNYLRTSRAEDLIPIFFHNQKDILSMVNLLYTIFDVVKNPLGSNLCRGEDYICIAKLYEEKGDFQKSIECYKKAIESENIKEEACIKLSLLYKKLKMWDEAVSMWMEMAEKNIGTLIALEELSKYFEHIEKNYDKAIKEVERALHILSLKKRLLNQPDDKKLLEFKKRLDRLKDKRLKNKGQIFLM</sequence>
<evidence type="ECO:0000313" key="3">
    <source>
        <dbReference type="EMBL" id="KYO67784.1"/>
    </source>
</evidence>
<dbReference type="Gene3D" id="3.30.420.10">
    <property type="entry name" value="Ribonuclease H-like superfamily/Ribonuclease H"/>
    <property type="match status" value="1"/>
</dbReference>
<dbReference type="STRING" id="520767.ATZ99_04240"/>
<dbReference type="OrthoDB" id="9790530at2"/>
<dbReference type="SUPFAM" id="SSF53098">
    <property type="entry name" value="Ribonuclease H-like"/>
    <property type="match status" value="1"/>
</dbReference>
<keyword evidence="1" id="KW-0802">TPR repeat</keyword>
<name>A0A162MV15_9FIRM</name>
<dbReference type="Pfam" id="PF13482">
    <property type="entry name" value="RNase_H_2"/>
    <property type="match status" value="1"/>
</dbReference>
<keyword evidence="4" id="KW-1185">Reference proteome</keyword>
<dbReference type="PROSITE" id="PS50005">
    <property type="entry name" value="TPR"/>
    <property type="match status" value="1"/>
</dbReference>
<comment type="caution">
    <text evidence="3">The sequence shown here is derived from an EMBL/GenBank/DDBJ whole genome shotgun (WGS) entry which is preliminary data.</text>
</comment>
<dbReference type="EMBL" id="LOHZ01000020">
    <property type="protein sequence ID" value="KYO67784.1"/>
    <property type="molecule type" value="Genomic_DNA"/>
</dbReference>
<evidence type="ECO:0000313" key="4">
    <source>
        <dbReference type="Proteomes" id="UP000075737"/>
    </source>
</evidence>
<dbReference type="InterPro" id="IPR012337">
    <property type="entry name" value="RNaseH-like_sf"/>
</dbReference>
<dbReference type="PATRIC" id="fig|520767.4.peg.434"/>
<dbReference type="Gene3D" id="1.25.40.10">
    <property type="entry name" value="Tetratricopeptide repeat domain"/>
    <property type="match status" value="1"/>
</dbReference>
<dbReference type="PANTHER" id="PTHR38462">
    <property type="entry name" value="EXONUCLEASE-LIKE PROTEIN"/>
    <property type="match status" value="1"/>
</dbReference>
<feature type="repeat" description="TPR" evidence="1">
    <location>
        <begin position="276"/>
        <end position="309"/>
    </location>
</feature>
<organism evidence="3 4">
    <name type="scientific">Thermovenabulum gondwanense</name>
    <dbReference type="NCBI Taxonomy" id="520767"/>
    <lineage>
        <taxon>Bacteria</taxon>
        <taxon>Bacillati</taxon>
        <taxon>Bacillota</taxon>
        <taxon>Clostridia</taxon>
        <taxon>Thermosediminibacterales</taxon>
        <taxon>Thermosediminibacteraceae</taxon>
        <taxon>Thermovenabulum</taxon>
    </lineage>
</organism>
<dbReference type="InterPro" id="IPR011990">
    <property type="entry name" value="TPR-like_helical_dom_sf"/>
</dbReference>
<reference evidence="3 4" key="1">
    <citation type="submission" date="2015-12" db="EMBL/GenBank/DDBJ databases">
        <title>Draft genome of Thermovenabulum gondwanense isolated from a red thermophilic microbial mat colonisisng an outflow channel of a bore well.</title>
        <authorList>
            <person name="Patel B.K."/>
        </authorList>
    </citation>
    <scope>NUCLEOTIDE SEQUENCE [LARGE SCALE GENOMIC DNA]</scope>
    <source>
        <strain evidence="3 4">R270</strain>
    </source>
</reference>
<proteinExistence type="predicted"/>
<dbReference type="SUPFAM" id="SSF48452">
    <property type="entry name" value="TPR-like"/>
    <property type="match status" value="1"/>
</dbReference>
<dbReference type="Pfam" id="PF13181">
    <property type="entry name" value="TPR_8"/>
    <property type="match status" value="1"/>
</dbReference>
<protein>
    <recommendedName>
        <fullName evidence="2">YprB ribonuclease H-like domain-containing protein</fullName>
    </recommendedName>
</protein>
<dbReference type="GO" id="GO:0003676">
    <property type="term" value="F:nucleic acid binding"/>
    <property type="evidence" value="ECO:0007669"/>
    <property type="project" value="InterPro"/>
</dbReference>
<dbReference type="PANTHER" id="PTHR38462:SF1">
    <property type="entry name" value="YPRB RIBONUCLEASE H-LIKE DOMAIN-CONTAINING PROTEIN"/>
    <property type="match status" value="1"/>
</dbReference>
<dbReference type="InterPro" id="IPR038720">
    <property type="entry name" value="YprB_RNase_H-like_dom"/>
</dbReference>
<dbReference type="AlphaFoldDB" id="A0A162MV15"/>
<dbReference type="InterPro" id="IPR019734">
    <property type="entry name" value="TPR_rpt"/>
</dbReference>
<dbReference type="Proteomes" id="UP000075737">
    <property type="component" value="Unassembled WGS sequence"/>
</dbReference>